<feature type="domain" description="Histidine kinase" evidence="9">
    <location>
        <begin position="196"/>
        <end position="426"/>
    </location>
</feature>
<dbReference type="PRINTS" id="PR00344">
    <property type="entry name" value="BCTRLSENSOR"/>
</dbReference>
<name>A0A1H6F7X1_9GAMM</name>
<dbReference type="InterPro" id="IPR005467">
    <property type="entry name" value="His_kinase_dom"/>
</dbReference>
<dbReference type="SMART" id="SM00448">
    <property type="entry name" value="REC"/>
    <property type="match status" value="1"/>
</dbReference>
<keyword evidence="3 7" id="KW-0597">Phosphoprotein</keyword>
<evidence type="ECO:0000313" key="11">
    <source>
        <dbReference type="EMBL" id="SEH04809.1"/>
    </source>
</evidence>
<evidence type="ECO:0000256" key="1">
    <source>
        <dbReference type="ARBA" id="ARBA00000085"/>
    </source>
</evidence>
<dbReference type="CDD" id="cd16922">
    <property type="entry name" value="HATPase_EvgS-ArcB-TorS-like"/>
    <property type="match status" value="1"/>
</dbReference>
<dbReference type="AlphaFoldDB" id="A0A1H6F7X1"/>
<dbReference type="FunFam" id="3.30.565.10:FF:000010">
    <property type="entry name" value="Sensor histidine kinase RcsC"/>
    <property type="match status" value="1"/>
</dbReference>
<dbReference type="InterPro" id="IPR004358">
    <property type="entry name" value="Sig_transdc_His_kin-like_C"/>
</dbReference>
<evidence type="ECO:0000256" key="2">
    <source>
        <dbReference type="ARBA" id="ARBA00012438"/>
    </source>
</evidence>
<evidence type="ECO:0000313" key="12">
    <source>
        <dbReference type="EMBL" id="SEH06228.1"/>
    </source>
</evidence>
<dbReference type="SMART" id="SM00387">
    <property type="entry name" value="HATPase_c"/>
    <property type="match status" value="1"/>
</dbReference>
<dbReference type="Gene3D" id="3.30.565.10">
    <property type="entry name" value="Histidine kinase-like ATPase, C-terminal domain"/>
    <property type="match status" value="1"/>
</dbReference>
<dbReference type="PANTHER" id="PTHR43047:SF72">
    <property type="entry name" value="OSMOSENSING HISTIDINE PROTEIN KINASE SLN1"/>
    <property type="match status" value="1"/>
</dbReference>
<dbReference type="InterPro" id="IPR003594">
    <property type="entry name" value="HATPase_dom"/>
</dbReference>
<evidence type="ECO:0000256" key="4">
    <source>
        <dbReference type="ARBA" id="ARBA00022679"/>
    </source>
</evidence>
<feature type="domain" description="Response regulatory" evidence="10">
    <location>
        <begin position="8"/>
        <end position="127"/>
    </location>
</feature>
<evidence type="ECO:0000259" key="9">
    <source>
        <dbReference type="PROSITE" id="PS50109"/>
    </source>
</evidence>
<dbReference type="PROSITE" id="PS50110">
    <property type="entry name" value="RESPONSE_REGULATORY"/>
    <property type="match status" value="1"/>
</dbReference>
<dbReference type="Pfam" id="PF00512">
    <property type="entry name" value="HisKA"/>
    <property type="match status" value="1"/>
</dbReference>
<evidence type="ECO:0000259" key="10">
    <source>
        <dbReference type="PROSITE" id="PS50110"/>
    </source>
</evidence>
<organism evidence="12 13">
    <name type="scientific">Candidatus Venteria ishoeyi</name>
    <dbReference type="NCBI Taxonomy" id="1899563"/>
    <lineage>
        <taxon>Bacteria</taxon>
        <taxon>Pseudomonadati</taxon>
        <taxon>Pseudomonadota</taxon>
        <taxon>Gammaproteobacteria</taxon>
        <taxon>Thiotrichales</taxon>
        <taxon>Thiotrichaceae</taxon>
        <taxon>Venteria</taxon>
    </lineage>
</organism>
<dbReference type="SUPFAM" id="SSF52172">
    <property type="entry name" value="CheY-like"/>
    <property type="match status" value="1"/>
</dbReference>
<protein>
    <recommendedName>
        <fullName evidence="2">histidine kinase</fullName>
        <ecNumber evidence="2">2.7.13.3</ecNumber>
    </recommendedName>
</protein>
<evidence type="ECO:0000256" key="5">
    <source>
        <dbReference type="ARBA" id="ARBA00022777"/>
    </source>
</evidence>
<dbReference type="SMART" id="SM00388">
    <property type="entry name" value="HisKA"/>
    <property type="match status" value="1"/>
</dbReference>
<dbReference type="Proteomes" id="UP000236724">
    <property type="component" value="Unassembled WGS sequence"/>
</dbReference>
<dbReference type="EC" id="2.7.13.3" evidence="2"/>
<dbReference type="InterPro" id="IPR036097">
    <property type="entry name" value="HisK_dim/P_sf"/>
</dbReference>
<evidence type="ECO:0000256" key="3">
    <source>
        <dbReference type="ARBA" id="ARBA00022553"/>
    </source>
</evidence>
<keyword evidence="5" id="KW-0418">Kinase</keyword>
<dbReference type="PANTHER" id="PTHR43047">
    <property type="entry name" value="TWO-COMPONENT HISTIDINE PROTEIN KINASE"/>
    <property type="match status" value="1"/>
</dbReference>
<dbReference type="GO" id="GO:0000155">
    <property type="term" value="F:phosphorelay sensor kinase activity"/>
    <property type="evidence" value="ECO:0007669"/>
    <property type="project" value="InterPro"/>
</dbReference>
<evidence type="ECO:0000256" key="7">
    <source>
        <dbReference type="PROSITE-ProRule" id="PRU00169"/>
    </source>
</evidence>
<feature type="modified residue" description="4-aspartylphosphate" evidence="7">
    <location>
        <position position="59"/>
    </location>
</feature>
<keyword evidence="6" id="KW-0902">Two-component regulatory system</keyword>
<dbReference type="InterPro" id="IPR011006">
    <property type="entry name" value="CheY-like_superfamily"/>
</dbReference>
<keyword evidence="13" id="KW-1185">Reference proteome</keyword>
<dbReference type="CDD" id="cd00082">
    <property type="entry name" value="HisKA"/>
    <property type="match status" value="1"/>
</dbReference>
<comment type="catalytic activity">
    <reaction evidence="1">
        <text>ATP + protein L-histidine = ADP + protein N-phospho-L-histidine.</text>
        <dbReference type="EC" id="2.7.13.3"/>
    </reaction>
</comment>
<accession>A0A1H6F7X1</accession>
<evidence type="ECO:0000256" key="6">
    <source>
        <dbReference type="ARBA" id="ARBA00023012"/>
    </source>
</evidence>
<dbReference type="GO" id="GO:0009927">
    <property type="term" value="F:histidine phosphotransfer kinase activity"/>
    <property type="evidence" value="ECO:0007669"/>
    <property type="project" value="TreeGrafter"/>
</dbReference>
<dbReference type="SUPFAM" id="SSF55874">
    <property type="entry name" value="ATPase domain of HSP90 chaperone/DNA topoisomerase II/histidine kinase"/>
    <property type="match status" value="1"/>
</dbReference>
<dbReference type="PROSITE" id="PS50109">
    <property type="entry name" value="HIS_KIN"/>
    <property type="match status" value="1"/>
</dbReference>
<dbReference type="EMBL" id="FMSV02000440">
    <property type="protein sequence ID" value="SEH06228.1"/>
    <property type="molecule type" value="Genomic_DNA"/>
</dbReference>
<sequence>MTVFKQFRILIVDDNPNNLFTLRALLGEHLEGIQVIEANSGQAALGCLLENPIDLILLDVQMPEMDGFETAKLIHSFKSTAYIPIVFLSAAYKSEEFQRKGFEVGAADYLTKPIDTPQLISKIRLYLRFIEQENQHNLKLEQKVAERTQELQAARDELEQRVIERTQELQEINKKLILTKEVAEQANVSKSRFLANMSHELRTPLNAIIGYSEMLLEEVMDEADDKCVDVEEIERSTDIEHILNSGKHLLDLINDVLDISKIEAGRMTVFYETFNIVDLLEDIVSTIYPMAEKNNNKLKMYCGNQLKEMHSDLTKVRQVLLNLLSNACKFTQDGTISIYSDIQQDHEQDFIVFRIQDTGIGLNEEQKVKLFEPFMQADVSTMRKYGGTGLGLAITRHFTQLLGGNVEVESLPEQGSVFIVYFPVQAPKIEVLDEN</sequence>
<feature type="coiled-coil region" evidence="8">
    <location>
        <begin position="130"/>
        <end position="175"/>
    </location>
</feature>
<dbReference type="EMBL" id="FMSV02000120">
    <property type="protein sequence ID" value="SEH04809.1"/>
    <property type="molecule type" value="Genomic_DNA"/>
</dbReference>
<reference evidence="12 13" key="1">
    <citation type="submission" date="2016-10" db="EMBL/GenBank/DDBJ databases">
        <authorList>
            <person name="de Groot N.N."/>
        </authorList>
    </citation>
    <scope>NUCLEOTIDE SEQUENCE [LARGE SCALE GENOMIC DNA]</scope>
    <source>
        <strain evidence="12">MBHS1</strain>
    </source>
</reference>
<dbReference type="InterPro" id="IPR001789">
    <property type="entry name" value="Sig_transdc_resp-reg_receiver"/>
</dbReference>
<dbReference type="Gene3D" id="1.10.287.130">
    <property type="match status" value="1"/>
</dbReference>
<dbReference type="Pfam" id="PF02518">
    <property type="entry name" value="HATPase_c"/>
    <property type="match status" value="1"/>
</dbReference>
<dbReference type="InterPro" id="IPR003661">
    <property type="entry name" value="HisK_dim/P_dom"/>
</dbReference>
<dbReference type="InterPro" id="IPR036890">
    <property type="entry name" value="HATPase_C_sf"/>
</dbReference>
<proteinExistence type="predicted"/>
<dbReference type="SUPFAM" id="SSF47384">
    <property type="entry name" value="Homodimeric domain of signal transducing histidine kinase"/>
    <property type="match status" value="1"/>
</dbReference>
<dbReference type="Gene3D" id="3.40.50.2300">
    <property type="match status" value="1"/>
</dbReference>
<evidence type="ECO:0000256" key="8">
    <source>
        <dbReference type="SAM" id="Coils"/>
    </source>
</evidence>
<gene>
    <name evidence="12" type="primary">pleC_4</name>
    <name evidence="11" type="synonym">pleC_1</name>
    <name evidence="11" type="ORF">MBHS_00661</name>
    <name evidence="12" type="ORF">MBHS_02083</name>
</gene>
<keyword evidence="4 12" id="KW-0808">Transferase</keyword>
<dbReference type="RefSeq" id="WP_289682828.1">
    <property type="nucleotide sequence ID" value="NZ_JAUCGJ010000075.1"/>
</dbReference>
<dbReference type="GO" id="GO:0005886">
    <property type="term" value="C:plasma membrane"/>
    <property type="evidence" value="ECO:0007669"/>
    <property type="project" value="TreeGrafter"/>
</dbReference>
<dbReference type="Pfam" id="PF00072">
    <property type="entry name" value="Response_reg"/>
    <property type="match status" value="1"/>
</dbReference>
<keyword evidence="8" id="KW-0175">Coiled coil</keyword>
<evidence type="ECO:0000313" key="13">
    <source>
        <dbReference type="Proteomes" id="UP000236724"/>
    </source>
</evidence>